<comment type="similarity">
    <text evidence="1">Belongs to the serpin family.</text>
</comment>
<dbReference type="PROSITE" id="PS00284">
    <property type="entry name" value="SERPIN"/>
    <property type="match status" value="1"/>
</dbReference>
<dbReference type="InterPro" id="IPR000215">
    <property type="entry name" value="Serpin_fam"/>
</dbReference>
<dbReference type="Pfam" id="PF00079">
    <property type="entry name" value="Serpin"/>
    <property type="match status" value="1"/>
</dbReference>
<dbReference type="SMART" id="SM00093">
    <property type="entry name" value="SERPIN"/>
    <property type="match status" value="1"/>
</dbReference>
<dbReference type="InterPro" id="IPR042178">
    <property type="entry name" value="Serpin_sf_1"/>
</dbReference>
<name>A0ABD5WKP7_9EURY</name>
<feature type="region of interest" description="Disordered" evidence="2">
    <location>
        <begin position="17"/>
        <end position="75"/>
    </location>
</feature>
<organism evidence="4 5">
    <name type="scientific">Halorussus caseinilyticus</name>
    <dbReference type="NCBI Taxonomy" id="3034025"/>
    <lineage>
        <taxon>Archaea</taxon>
        <taxon>Methanobacteriati</taxon>
        <taxon>Methanobacteriota</taxon>
        <taxon>Stenosarchaea group</taxon>
        <taxon>Halobacteria</taxon>
        <taxon>Halobacteriales</taxon>
        <taxon>Haladaptataceae</taxon>
        <taxon>Halorussus</taxon>
    </lineage>
</organism>
<dbReference type="InterPro" id="IPR042185">
    <property type="entry name" value="Serpin_sf_2"/>
</dbReference>
<dbReference type="RefSeq" id="WP_276279168.1">
    <property type="nucleotide sequence ID" value="NZ_CP119809.1"/>
</dbReference>
<feature type="compositionally biased region" description="Basic and acidic residues" evidence="2">
    <location>
        <begin position="35"/>
        <end position="47"/>
    </location>
</feature>
<reference evidence="4 5" key="1">
    <citation type="journal article" date="2019" name="Int. J. Syst. Evol. Microbiol.">
        <title>The Global Catalogue of Microorganisms (GCM) 10K type strain sequencing project: providing services to taxonomists for standard genome sequencing and annotation.</title>
        <authorList>
            <consortium name="The Broad Institute Genomics Platform"/>
            <consortium name="The Broad Institute Genome Sequencing Center for Infectious Disease"/>
            <person name="Wu L."/>
            <person name="Ma J."/>
        </authorList>
    </citation>
    <scope>NUCLEOTIDE SEQUENCE [LARGE SCALE GENOMIC DNA]</scope>
    <source>
        <strain evidence="4 5">DT72</strain>
    </source>
</reference>
<gene>
    <name evidence="4" type="ORF">ACFQJ6_05925</name>
</gene>
<dbReference type="InterPro" id="IPR023796">
    <property type="entry name" value="Serpin_dom"/>
</dbReference>
<comment type="caution">
    <text evidence="4">The sequence shown here is derived from an EMBL/GenBank/DDBJ whole genome shotgun (WGS) entry which is preliminary data.</text>
</comment>
<feature type="compositionally biased region" description="Acidic residues" evidence="2">
    <location>
        <begin position="51"/>
        <end position="60"/>
    </location>
</feature>
<dbReference type="InterPro" id="IPR023795">
    <property type="entry name" value="Serpin_CS"/>
</dbReference>
<evidence type="ECO:0000313" key="5">
    <source>
        <dbReference type="Proteomes" id="UP001596407"/>
    </source>
</evidence>
<feature type="domain" description="Serpin" evidence="3">
    <location>
        <begin position="94"/>
        <end position="470"/>
    </location>
</feature>
<protein>
    <submittedName>
        <fullName evidence="4">Serpin family protein</fullName>
    </submittedName>
</protein>
<sequence length="473" mass="51409">MTLRRRETLALSGALLAGLAGCTGSDDPATTETETTTRETTESHPDPTETTTEESPDFADLDAPPFPDIDPETDPELPENLLADQIRGNVGFALDLLGVLRDQHDDPNLFVSPYSVSVALAMTYAGARGETAAEMADALNLALDGEDFHAAFGSLAAEFERRNEDGQEANVSVMSDEEKDAGPAFEFTTANAAWGQDGYPFREAYLDLLDAYYGAGLRLADFTGDPETARERINSWVAERTDDRIENLLPRESIDAATRLVLTNAVYFSARWKVPFSEDETEPRPFTALDGTTAEVPTMHESIETQYAEVGGHQLVELPYANGQTSMVVVLPAEGEFEAFERALTVDRLAIMLDRTTDALVDLALPKFEIESAVGLVEAMQSLGMKRAFTGSADFTGMAEASDLFVSDIVHQSFVSVDERGTEAAAATAAILAESAPAKQAEMTVNRPFLFYIRDRPTETPLFVGRVTELSEN</sequence>
<dbReference type="PANTHER" id="PTHR11461">
    <property type="entry name" value="SERINE PROTEASE INHIBITOR, SERPIN"/>
    <property type="match status" value="1"/>
</dbReference>
<dbReference type="Proteomes" id="UP001596407">
    <property type="component" value="Unassembled WGS sequence"/>
</dbReference>
<dbReference type="PANTHER" id="PTHR11461:SF211">
    <property type="entry name" value="GH10112P-RELATED"/>
    <property type="match status" value="1"/>
</dbReference>
<accession>A0ABD5WKP7</accession>
<dbReference type="GeneID" id="79303729"/>
<dbReference type="InterPro" id="IPR036186">
    <property type="entry name" value="Serpin_sf"/>
</dbReference>
<dbReference type="AlphaFoldDB" id="A0ABD5WKP7"/>
<dbReference type="CDD" id="cd19590">
    <property type="entry name" value="serpin_thermopin-like"/>
    <property type="match status" value="1"/>
</dbReference>
<dbReference type="PROSITE" id="PS51257">
    <property type="entry name" value="PROKAR_LIPOPROTEIN"/>
    <property type="match status" value="1"/>
</dbReference>
<dbReference type="EMBL" id="JBHSZH010000005">
    <property type="protein sequence ID" value="MFC7079749.1"/>
    <property type="molecule type" value="Genomic_DNA"/>
</dbReference>
<evidence type="ECO:0000256" key="1">
    <source>
        <dbReference type="RuleBase" id="RU000411"/>
    </source>
</evidence>
<evidence type="ECO:0000259" key="3">
    <source>
        <dbReference type="SMART" id="SM00093"/>
    </source>
</evidence>
<dbReference type="Gene3D" id="2.30.39.10">
    <property type="entry name" value="Alpha-1-antitrypsin, domain 1"/>
    <property type="match status" value="1"/>
</dbReference>
<proteinExistence type="inferred from homology"/>
<dbReference type="Gene3D" id="3.30.497.10">
    <property type="entry name" value="Antithrombin, subunit I, domain 2"/>
    <property type="match status" value="1"/>
</dbReference>
<keyword evidence="5" id="KW-1185">Reference proteome</keyword>
<dbReference type="SUPFAM" id="SSF56574">
    <property type="entry name" value="Serpins"/>
    <property type="match status" value="1"/>
</dbReference>
<evidence type="ECO:0000313" key="4">
    <source>
        <dbReference type="EMBL" id="MFC7079749.1"/>
    </source>
</evidence>
<evidence type="ECO:0000256" key="2">
    <source>
        <dbReference type="SAM" id="MobiDB-lite"/>
    </source>
</evidence>